<gene>
    <name evidence="2" type="ORF">FHS59_002898</name>
</gene>
<dbReference type="RefSeq" id="WP_184496042.1">
    <property type="nucleotide sequence ID" value="NZ_JACIJO010000002.1"/>
</dbReference>
<dbReference type="InterPro" id="IPR050276">
    <property type="entry name" value="MshD_Acetyltransferase"/>
</dbReference>
<dbReference type="PROSITE" id="PS51186">
    <property type="entry name" value="GNAT"/>
    <property type="match status" value="1"/>
</dbReference>
<name>A0A841MIR0_9BACT</name>
<dbReference type="GO" id="GO:0016747">
    <property type="term" value="F:acyltransferase activity, transferring groups other than amino-acyl groups"/>
    <property type="evidence" value="ECO:0007669"/>
    <property type="project" value="InterPro"/>
</dbReference>
<dbReference type="Gene3D" id="3.40.630.30">
    <property type="match status" value="1"/>
</dbReference>
<dbReference type="SUPFAM" id="SSF55729">
    <property type="entry name" value="Acyl-CoA N-acyltransferases (Nat)"/>
    <property type="match status" value="1"/>
</dbReference>
<proteinExistence type="predicted"/>
<sequence>MIQIKTASPEDLKYVQSIAHRTWPDTFGEILSPDQIEYMLGWFYELSHLEKQLKEGHQFFLAEEDGEKLGFTGIEVNQEPGKTKIHKIYILPTAQGKGIGKKLINKVKEVAKENNQASLLLNVNKYNKGAIDFYEYIGFVKIKEEVIDIGQGYVMDDYVFELTL</sequence>
<keyword evidence="2" id="KW-0687">Ribonucleoprotein</keyword>
<dbReference type="AlphaFoldDB" id="A0A841MIR0"/>
<dbReference type="Pfam" id="PF00583">
    <property type="entry name" value="Acetyltransf_1"/>
    <property type="match status" value="1"/>
</dbReference>
<dbReference type="EMBL" id="JACIJO010000002">
    <property type="protein sequence ID" value="MBB6327270.1"/>
    <property type="molecule type" value="Genomic_DNA"/>
</dbReference>
<dbReference type="InterPro" id="IPR016181">
    <property type="entry name" value="Acyl_CoA_acyltransferase"/>
</dbReference>
<reference evidence="2 3" key="1">
    <citation type="submission" date="2020-08" db="EMBL/GenBank/DDBJ databases">
        <title>Genomic Encyclopedia of Type Strains, Phase IV (KMG-IV): sequencing the most valuable type-strain genomes for metagenomic binning, comparative biology and taxonomic classification.</title>
        <authorList>
            <person name="Goeker M."/>
        </authorList>
    </citation>
    <scope>NUCLEOTIDE SEQUENCE [LARGE SCALE GENOMIC DNA]</scope>
    <source>
        <strain evidence="2 3">DSM 102044</strain>
    </source>
</reference>
<dbReference type="PANTHER" id="PTHR43617">
    <property type="entry name" value="L-AMINO ACID N-ACETYLTRANSFERASE"/>
    <property type="match status" value="1"/>
</dbReference>
<keyword evidence="3" id="KW-1185">Reference proteome</keyword>
<dbReference type="Proteomes" id="UP000588604">
    <property type="component" value="Unassembled WGS sequence"/>
</dbReference>
<evidence type="ECO:0000313" key="3">
    <source>
        <dbReference type="Proteomes" id="UP000588604"/>
    </source>
</evidence>
<comment type="caution">
    <text evidence="2">The sequence shown here is derived from an EMBL/GenBank/DDBJ whole genome shotgun (WGS) entry which is preliminary data.</text>
</comment>
<dbReference type="InterPro" id="IPR000182">
    <property type="entry name" value="GNAT_dom"/>
</dbReference>
<keyword evidence="2" id="KW-0689">Ribosomal protein</keyword>
<protein>
    <submittedName>
        <fullName evidence="2">Ribosomal protein S18 acetylase RimI-like enzyme</fullName>
    </submittedName>
</protein>
<evidence type="ECO:0000313" key="2">
    <source>
        <dbReference type="EMBL" id="MBB6327270.1"/>
    </source>
</evidence>
<feature type="domain" description="N-acetyltransferase" evidence="1">
    <location>
        <begin position="2"/>
        <end position="164"/>
    </location>
</feature>
<organism evidence="2 3">
    <name type="scientific">Algoriphagus iocasae</name>
    <dbReference type="NCBI Taxonomy" id="1836499"/>
    <lineage>
        <taxon>Bacteria</taxon>
        <taxon>Pseudomonadati</taxon>
        <taxon>Bacteroidota</taxon>
        <taxon>Cytophagia</taxon>
        <taxon>Cytophagales</taxon>
        <taxon>Cyclobacteriaceae</taxon>
        <taxon>Algoriphagus</taxon>
    </lineage>
</organism>
<accession>A0A841MIR0</accession>
<evidence type="ECO:0000259" key="1">
    <source>
        <dbReference type="PROSITE" id="PS51186"/>
    </source>
</evidence>
<dbReference type="PIRSF" id="PIRSF037663">
    <property type="entry name" value="Acetyltransf_GNAT_prd"/>
    <property type="match status" value="1"/>
</dbReference>
<dbReference type="GO" id="GO:0005840">
    <property type="term" value="C:ribosome"/>
    <property type="evidence" value="ECO:0007669"/>
    <property type="project" value="UniProtKB-KW"/>
</dbReference>
<dbReference type="CDD" id="cd04301">
    <property type="entry name" value="NAT_SF"/>
    <property type="match status" value="1"/>
</dbReference>
<dbReference type="InterPro" id="IPR017255">
    <property type="entry name" value="AcTrfase_GNAT_prd"/>
</dbReference>